<evidence type="ECO:0000256" key="2">
    <source>
        <dbReference type="ARBA" id="ARBA00013017"/>
    </source>
</evidence>
<keyword evidence="3" id="KW-0575">Peroxidase</keyword>
<evidence type="ECO:0000256" key="7">
    <source>
        <dbReference type="ARBA" id="ARBA00023284"/>
    </source>
</evidence>
<reference evidence="13 14" key="1">
    <citation type="submission" date="2023-11" db="EMBL/GenBank/DDBJ databases">
        <title>Peredibacter starrii A3.12.</title>
        <authorList>
            <person name="Mitchell R.J."/>
        </authorList>
    </citation>
    <scope>NUCLEOTIDE SEQUENCE [LARGE SCALE GENOMIC DNA]</scope>
    <source>
        <strain evidence="13 14">A3.12</strain>
    </source>
</reference>
<dbReference type="PROSITE" id="PS51352">
    <property type="entry name" value="THIOREDOXIN_2"/>
    <property type="match status" value="1"/>
</dbReference>
<dbReference type="CDD" id="cd02970">
    <property type="entry name" value="PRX_like2"/>
    <property type="match status" value="1"/>
</dbReference>
<keyword evidence="4" id="KW-0049">Antioxidant</keyword>
<dbReference type="InterPro" id="IPR036249">
    <property type="entry name" value="Thioredoxin-like_sf"/>
</dbReference>
<protein>
    <recommendedName>
        <fullName evidence="2">thioredoxin-dependent peroxiredoxin</fullName>
        <ecNumber evidence="2">1.11.1.24</ecNumber>
    </recommendedName>
    <alternativeName>
        <fullName evidence="8">Thioredoxin peroxidase</fullName>
    </alternativeName>
    <alternativeName>
        <fullName evidence="10">Thioredoxin-dependent peroxiredoxin Bcp</fullName>
    </alternativeName>
</protein>
<proteinExistence type="inferred from homology"/>
<dbReference type="EC" id="1.11.1.24" evidence="2"/>
<dbReference type="EMBL" id="CP139487">
    <property type="protein sequence ID" value="WPU67212.1"/>
    <property type="molecule type" value="Genomic_DNA"/>
</dbReference>
<comment type="catalytic activity">
    <reaction evidence="11">
        <text>a hydroperoxide + [thioredoxin]-dithiol = an alcohol + [thioredoxin]-disulfide + H2O</text>
        <dbReference type="Rhea" id="RHEA:62620"/>
        <dbReference type="Rhea" id="RHEA-COMP:10698"/>
        <dbReference type="Rhea" id="RHEA-COMP:10700"/>
        <dbReference type="ChEBI" id="CHEBI:15377"/>
        <dbReference type="ChEBI" id="CHEBI:29950"/>
        <dbReference type="ChEBI" id="CHEBI:30879"/>
        <dbReference type="ChEBI" id="CHEBI:35924"/>
        <dbReference type="ChEBI" id="CHEBI:50058"/>
        <dbReference type="EC" id="1.11.1.24"/>
    </reaction>
</comment>
<dbReference type="PANTHER" id="PTHR42801:SF7">
    <property type="entry name" value="SLL1159 PROTEIN"/>
    <property type="match status" value="1"/>
</dbReference>
<evidence type="ECO:0000256" key="10">
    <source>
        <dbReference type="ARBA" id="ARBA00042639"/>
    </source>
</evidence>
<dbReference type="GO" id="GO:0034599">
    <property type="term" value="P:cellular response to oxidative stress"/>
    <property type="evidence" value="ECO:0007669"/>
    <property type="project" value="TreeGrafter"/>
</dbReference>
<comment type="function">
    <text evidence="1">Thiol-specific peroxidase that catalyzes the reduction of hydrogen peroxide and organic hydroperoxides to water and alcohols, respectively. Plays a role in cell protection against oxidative stress by detoxifying peroxides and as sensor of hydrogen peroxide-mediated signaling events.</text>
</comment>
<keyword evidence="6" id="KW-1015">Disulfide bond</keyword>
<gene>
    <name evidence="13" type="ORF">SOO65_06055</name>
</gene>
<dbReference type="Proteomes" id="UP001324634">
    <property type="component" value="Chromosome"/>
</dbReference>
<dbReference type="InterPro" id="IPR000866">
    <property type="entry name" value="AhpC/TSA"/>
</dbReference>
<dbReference type="Pfam" id="PF00578">
    <property type="entry name" value="AhpC-TSA"/>
    <property type="match status" value="1"/>
</dbReference>
<dbReference type="SUPFAM" id="SSF52833">
    <property type="entry name" value="Thioredoxin-like"/>
    <property type="match status" value="1"/>
</dbReference>
<organism evidence="13 14">
    <name type="scientific">Peredibacter starrii</name>
    <dbReference type="NCBI Taxonomy" id="28202"/>
    <lineage>
        <taxon>Bacteria</taxon>
        <taxon>Pseudomonadati</taxon>
        <taxon>Bdellovibrionota</taxon>
        <taxon>Bacteriovoracia</taxon>
        <taxon>Bacteriovoracales</taxon>
        <taxon>Bacteriovoracaceae</taxon>
        <taxon>Peredibacter</taxon>
    </lineage>
</organism>
<dbReference type="PANTHER" id="PTHR42801">
    <property type="entry name" value="THIOREDOXIN-DEPENDENT PEROXIDE REDUCTASE"/>
    <property type="match status" value="1"/>
</dbReference>
<evidence type="ECO:0000256" key="6">
    <source>
        <dbReference type="ARBA" id="ARBA00023157"/>
    </source>
</evidence>
<dbReference type="InterPro" id="IPR050924">
    <property type="entry name" value="Peroxiredoxin_BCP/PrxQ"/>
</dbReference>
<evidence type="ECO:0000256" key="1">
    <source>
        <dbReference type="ARBA" id="ARBA00003330"/>
    </source>
</evidence>
<evidence type="ECO:0000313" key="14">
    <source>
        <dbReference type="Proteomes" id="UP001324634"/>
    </source>
</evidence>
<dbReference type="KEGG" id="psti:SOO65_06055"/>
<evidence type="ECO:0000313" key="13">
    <source>
        <dbReference type="EMBL" id="WPU67212.1"/>
    </source>
</evidence>
<evidence type="ECO:0000256" key="5">
    <source>
        <dbReference type="ARBA" id="ARBA00023002"/>
    </source>
</evidence>
<evidence type="ECO:0000256" key="3">
    <source>
        <dbReference type="ARBA" id="ARBA00022559"/>
    </source>
</evidence>
<dbReference type="InterPro" id="IPR013766">
    <property type="entry name" value="Thioredoxin_domain"/>
</dbReference>
<evidence type="ECO:0000256" key="9">
    <source>
        <dbReference type="ARBA" id="ARBA00038489"/>
    </source>
</evidence>
<evidence type="ECO:0000259" key="12">
    <source>
        <dbReference type="PROSITE" id="PS51352"/>
    </source>
</evidence>
<dbReference type="AlphaFoldDB" id="A0AAX4HVL2"/>
<keyword evidence="7" id="KW-0676">Redox-active center</keyword>
<feature type="domain" description="Thioredoxin" evidence="12">
    <location>
        <begin position="57"/>
        <end position="230"/>
    </location>
</feature>
<evidence type="ECO:0000256" key="8">
    <source>
        <dbReference type="ARBA" id="ARBA00032824"/>
    </source>
</evidence>
<sequence>MILVFSLLTGQAFAREGIGAPLSRKKSTIENAPKQVVDFYEKNIQQMKASGLEKKALKLGDKAPEVEVTIGGETMPLSYVYGARPLILKFYRGGWCSYCLTELKDLQEVNDNVEKAGAQILAITPDTDEMIQKTRETNKLTGFDIVSDKGHGIASKFGLVYDVDSNVADQLKKQGIDLAAYQGDDKADLSIPATYVINTKGEVIFSYVDADYRNRATKDELFSAIRSLKKK</sequence>
<dbReference type="GO" id="GO:0045454">
    <property type="term" value="P:cell redox homeostasis"/>
    <property type="evidence" value="ECO:0007669"/>
    <property type="project" value="TreeGrafter"/>
</dbReference>
<dbReference type="Gene3D" id="3.40.30.10">
    <property type="entry name" value="Glutaredoxin"/>
    <property type="match status" value="1"/>
</dbReference>
<dbReference type="GO" id="GO:0008379">
    <property type="term" value="F:thioredoxin peroxidase activity"/>
    <property type="evidence" value="ECO:0007669"/>
    <property type="project" value="TreeGrafter"/>
</dbReference>
<evidence type="ECO:0000256" key="4">
    <source>
        <dbReference type="ARBA" id="ARBA00022862"/>
    </source>
</evidence>
<comment type="similarity">
    <text evidence="9">Belongs to the peroxiredoxin family. BCP/PrxQ subfamily.</text>
</comment>
<accession>A0AAX4HVL2</accession>
<keyword evidence="14" id="KW-1185">Reference proteome</keyword>
<dbReference type="RefSeq" id="WP_321400181.1">
    <property type="nucleotide sequence ID" value="NZ_CP139487.1"/>
</dbReference>
<keyword evidence="5" id="KW-0560">Oxidoreductase</keyword>
<dbReference type="GO" id="GO:0005737">
    <property type="term" value="C:cytoplasm"/>
    <property type="evidence" value="ECO:0007669"/>
    <property type="project" value="TreeGrafter"/>
</dbReference>
<evidence type="ECO:0000256" key="11">
    <source>
        <dbReference type="ARBA" id="ARBA00049091"/>
    </source>
</evidence>
<name>A0AAX4HVL2_9BACT</name>